<name>A0ABQ9GLE7_9NEOP</name>
<sequence>MFGSNSPIQQNSRGHTIHNHKNCNIKLLRLANSLTDVKTLRRQCTVIQKDKETGSVLGEVNHRPSACEEIYRYIEYIGACATRPPSPAPPLSGGSTHTEVDERASQSRARRLATPPVSEERERESERESATPGVRAVGRASSDRSPGPRAAPVPATQTRFPRRREFNAMSVAGDLGRPERAVHAG</sequence>
<accession>A0ABQ9GLE7</accession>
<feature type="compositionally biased region" description="Basic and acidic residues" evidence="1">
    <location>
        <begin position="118"/>
        <end position="129"/>
    </location>
</feature>
<feature type="region of interest" description="Disordered" evidence="1">
    <location>
        <begin position="85"/>
        <end position="185"/>
    </location>
</feature>
<protein>
    <submittedName>
        <fullName evidence="2">Uncharacterized protein</fullName>
    </submittedName>
</protein>
<organism evidence="2 3">
    <name type="scientific">Dryococelus australis</name>
    <dbReference type="NCBI Taxonomy" id="614101"/>
    <lineage>
        <taxon>Eukaryota</taxon>
        <taxon>Metazoa</taxon>
        <taxon>Ecdysozoa</taxon>
        <taxon>Arthropoda</taxon>
        <taxon>Hexapoda</taxon>
        <taxon>Insecta</taxon>
        <taxon>Pterygota</taxon>
        <taxon>Neoptera</taxon>
        <taxon>Polyneoptera</taxon>
        <taxon>Phasmatodea</taxon>
        <taxon>Verophasmatodea</taxon>
        <taxon>Anareolatae</taxon>
        <taxon>Phasmatidae</taxon>
        <taxon>Eurycanthinae</taxon>
        <taxon>Dryococelus</taxon>
    </lineage>
</organism>
<reference evidence="2 3" key="1">
    <citation type="submission" date="2023-02" db="EMBL/GenBank/DDBJ databases">
        <title>LHISI_Scaffold_Assembly.</title>
        <authorList>
            <person name="Stuart O.P."/>
            <person name="Cleave R."/>
            <person name="Magrath M.J.L."/>
            <person name="Mikheyev A.S."/>
        </authorList>
    </citation>
    <scope>NUCLEOTIDE SEQUENCE [LARGE SCALE GENOMIC DNA]</scope>
    <source>
        <strain evidence="2">Daus_M_001</strain>
        <tissue evidence="2">Leg muscle</tissue>
    </source>
</reference>
<dbReference type="Proteomes" id="UP001159363">
    <property type="component" value="Chromosome 10"/>
</dbReference>
<feature type="compositionally biased region" description="Basic and acidic residues" evidence="1">
    <location>
        <begin position="176"/>
        <end position="185"/>
    </location>
</feature>
<evidence type="ECO:0000313" key="2">
    <source>
        <dbReference type="EMBL" id="KAJ8872848.1"/>
    </source>
</evidence>
<gene>
    <name evidence="2" type="ORF">PR048_026464</name>
</gene>
<evidence type="ECO:0000313" key="3">
    <source>
        <dbReference type="Proteomes" id="UP001159363"/>
    </source>
</evidence>
<keyword evidence="3" id="KW-1185">Reference proteome</keyword>
<dbReference type="EMBL" id="JARBHB010000011">
    <property type="protein sequence ID" value="KAJ8872848.1"/>
    <property type="molecule type" value="Genomic_DNA"/>
</dbReference>
<evidence type="ECO:0000256" key="1">
    <source>
        <dbReference type="SAM" id="MobiDB-lite"/>
    </source>
</evidence>
<proteinExistence type="predicted"/>
<comment type="caution">
    <text evidence="2">The sequence shown here is derived from an EMBL/GenBank/DDBJ whole genome shotgun (WGS) entry which is preliminary data.</text>
</comment>